<keyword evidence="3" id="KW-1185">Reference proteome</keyword>
<keyword evidence="1" id="KW-1133">Transmembrane helix</keyword>
<sequence>MVEGPLLQWLFTLGFGLAAVGFLRGVLARRTEGTGPDLPGRVSALTHLVMCVAMIAMTWPWGMSVPATPQLVFFTLAAAWFLALAVGRMRAEPADGLSSTARRRGLPSGLASQLHHSLMMAAMVWMIVIMPAAMSAPSSGGGGHNHGLAAAGAVEAGGPVLAAVGSAPGVLGLTTGVAVFTGLVGLYFVLASLRPIAGAVDAAQAALRATDLGRTARRGSTVVSEPYLPGTDAPPGDTLIEAAADPAPVGTGDRSVLRIKAFDAACHAVMSLGMGIMLLVML</sequence>
<evidence type="ECO:0008006" key="4">
    <source>
        <dbReference type="Google" id="ProtNLM"/>
    </source>
</evidence>
<dbReference type="Pfam" id="PF17197">
    <property type="entry name" value="DUF5134"/>
    <property type="match status" value="1"/>
</dbReference>
<evidence type="ECO:0000256" key="1">
    <source>
        <dbReference type="SAM" id="Phobius"/>
    </source>
</evidence>
<dbReference type="KEGG" id="ahm:TL08_17020"/>
<accession>A0AAC9HRD1</accession>
<dbReference type="AlphaFoldDB" id="A0AAC9HRD1"/>
<keyword evidence="1" id="KW-0812">Transmembrane</keyword>
<dbReference type="Proteomes" id="UP000095210">
    <property type="component" value="Chromosome"/>
</dbReference>
<feature type="transmembrane region" description="Helical" evidence="1">
    <location>
        <begin position="261"/>
        <end position="281"/>
    </location>
</feature>
<dbReference type="EMBL" id="CP014859">
    <property type="protein sequence ID" value="AOS64204.1"/>
    <property type="molecule type" value="Genomic_DNA"/>
</dbReference>
<gene>
    <name evidence="2" type="ORF">TL08_17020</name>
</gene>
<organism evidence="2 3">
    <name type="scientific">Actinoalloteichus hymeniacidonis</name>
    <dbReference type="NCBI Taxonomy" id="340345"/>
    <lineage>
        <taxon>Bacteria</taxon>
        <taxon>Bacillati</taxon>
        <taxon>Actinomycetota</taxon>
        <taxon>Actinomycetes</taxon>
        <taxon>Pseudonocardiales</taxon>
        <taxon>Pseudonocardiaceae</taxon>
        <taxon>Actinoalloteichus</taxon>
    </lineage>
</organism>
<feature type="transmembrane region" description="Helical" evidence="1">
    <location>
        <begin position="110"/>
        <end position="134"/>
    </location>
</feature>
<evidence type="ECO:0000313" key="2">
    <source>
        <dbReference type="EMBL" id="AOS64204.1"/>
    </source>
</evidence>
<protein>
    <recommendedName>
        <fullName evidence="4">DUF5134 domain-containing protein</fullName>
    </recommendedName>
</protein>
<dbReference type="RefSeq" id="WP_069850334.1">
    <property type="nucleotide sequence ID" value="NZ_CP014859.1"/>
</dbReference>
<feature type="transmembrane region" description="Helical" evidence="1">
    <location>
        <begin position="38"/>
        <end position="59"/>
    </location>
</feature>
<name>A0AAC9HRD1_9PSEU</name>
<proteinExistence type="predicted"/>
<keyword evidence="1" id="KW-0472">Membrane</keyword>
<reference evidence="3" key="1">
    <citation type="submission" date="2016-03" db="EMBL/GenBank/DDBJ databases">
        <title>Complete genome sequence of the type strain Actinoalloteichus hymeniacidonis DSM 45092.</title>
        <authorList>
            <person name="Schaffert L."/>
            <person name="Albersmeier A."/>
            <person name="Winkler A."/>
            <person name="Kalinowski J."/>
            <person name="Zotchev S."/>
            <person name="Ruckert C."/>
        </authorList>
    </citation>
    <scope>NUCLEOTIDE SEQUENCE [LARGE SCALE GENOMIC DNA]</scope>
    <source>
        <strain evidence="3">HPA177(T) (DSM 45092(T))</strain>
    </source>
</reference>
<feature type="transmembrane region" description="Helical" evidence="1">
    <location>
        <begin position="6"/>
        <end position="26"/>
    </location>
</feature>
<feature type="transmembrane region" description="Helical" evidence="1">
    <location>
        <begin position="170"/>
        <end position="190"/>
    </location>
</feature>
<dbReference type="InterPro" id="IPR033458">
    <property type="entry name" value="DUF5134"/>
</dbReference>
<evidence type="ECO:0000313" key="3">
    <source>
        <dbReference type="Proteomes" id="UP000095210"/>
    </source>
</evidence>
<feature type="transmembrane region" description="Helical" evidence="1">
    <location>
        <begin position="71"/>
        <end position="89"/>
    </location>
</feature>